<accession>A0A067MPN9</accession>
<evidence type="ECO:0000256" key="2">
    <source>
        <dbReference type="HAMAP-Rule" id="MF_03225"/>
    </source>
</evidence>
<dbReference type="Pfam" id="PF01168">
    <property type="entry name" value="Ala_racemase_N"/>
    <property type="match status" value="1"/>
</dbReference>
<dbReference type="InParanoid" id="A0A067MPN9"/>
<name>A0A067MPN9_BOTB1</name>
<dbReference type="InterPro" id="IPR029066">
    <property type="entry name" value="PLP-binding_barrel"/>
</dbReference>
<dbReference type="InterPro" id="IPR001608">
    <property type="entry name" value="Ala_racemase_N"/>
</dbReference>
<dbReference type="PANTHER" id="PTHR10146:SF14">
    <property type="entry name" value="PYRIDOXAL PHOSPHATE HOMEOSTASIS PROTEIN"/>
    <property type="match status" value="1"/>
</dbReference>
<evidence type="ECO:0000256" key="1">
    <source>
        <dbReference type="ARBA" id="ARBA00022898"/>
    </source>
</evidence>
<keyword evidence="6" id="KW-1185">Reference proteome</keyword>
<feature type="modified residue" description="N6-(pyridoxal phosphate)lysine" evidence="2">
    <location>
        <position position="72"/>
    </location>
</feature>
<evidence type="ECO:0000313" key="5">
    <source>
        <dbReference type="EMBL" id="KDQ13561.1"/>
    </source>
</evidence>
<dbReference type="NCBIfam" id="TIGR00044">
    <property type="entry name" value="YggS family pyridoxal phosphate-dependent enzyme"/>
    <property type="match status" value="1"/>
</dbReference>
<organism evidence="5 6">
    <name type="scientific">Botryobasidium botryosum (strain FD-172 SS1)</name>
    <dbReference type="NCBI Taxonomy" id="930990"/>
    <lineage>
        <taxon>Eukaryota</taxon>
        <taxon>Fungi</taxon>
        <taxon>Dikarya</taxon>
        <taxon>Basidiomycota</taxon>
        <taxon>Agaricomycotina</taxon>
        <taxon>Agaricomycetes</taxon>
        <taxon>Cantharellales</taxon>
        <taxon>Botryobasidiaceae</taxon>
        <taxon>Botryobasidium</taxon>
    </lineage>
</organism>
<feature type="domain" description="Alanine racemase N-terminal" evidence="4">
    <location>
        <begin position="46"/>
        <end position="283"/>
    </location>
</feature>
<dbReference type="OrthoDB" id="10264196at2759"/>
<dbReference type="EMBL" id="KL198043">
    <property type="protein sequence ID" value="KDQ13561.1"/>
    <property type="molecule type" value="Genomic_DNA"/>
</dbReference>
<proteinExistence type="inferred from homology"/>
<dbReference type="FunCoup" id="A0A067MPN9">
    <property type="interactions" value="270"/>
</dbReference>
<dbReference type="PANTHER" id="PTHR10146">
    <property type="entry name" value="PROLINE SYNTHETASE CO-TRANSCRIBED BACTERIAL HOMOLOG PROTEIN"/>
    <property type="match status" value="1"/>
</dbReference>
<dbReference type="FunFam" id="3.20.20.10:FF:000007">
    <property type="entry name" value="Pyridoxal phosphate homeostasis protein"/>
    <property type="match status" value="1"/>
</dbReference>
<dbReference type="STRING" id="930990.A0A067MPN9"/>
<reference evidence="6" key="1">
    <citation type="journal article" date="2014" name="Proc. Natl. Acad. Sci. U.S.A.">
        <title>Extensive sampling of basidiomycete genomes demonstrates inadequacy of the white-rot/brown-rot paradigm for wood decay fungi.</title>
        <authorList>
            <person name="Riley R."/>
            <person name="Salamov A.A."/>
            <person name="Brown D.W."/>
            <person name="Nagy L.G."/>
            <person name="Floudas D."/>
            <person name="Held B.W."/>
            <person name="Levasseur A."/>
            <person name="Lombard V."/>
            <person name="Morin E."/>
            <person name="Otillar R."/>
            <person name="Lindquist E.A."/>
            <person name="Sun H."/>
            <person name="LaButti K.M."/>
            <person name="Schmutz J."/>
            <person name="Jabbour D."/>
            <person name="Luo H."/>
            <person name="Baker S.E."/>
            <person name="Pisabarro A.G."/>
            <person name="Walton J.D."/>
            <person name="Blanchette R.A."/>
            <person name="Henrissat B."/>
            <person name="Martin F."/>
            <person name="Cullen D."/>
            <person name="Hibbett D.S."/>
            <person name="Grigoriev I.V."/>
        </authorList>
    </citation>
    <scope>NUCLEOTIDE SEQUENCE [LARGE SCALE GENOMIC DNA]</scope>
    <source>
        <strain evidence="6">FD-172 SS1</strain>
    </source>
</reference>
<dbReference type="GO" id="GO:0030170">
    <property type="term" value="F:pyridoxal phosphate binding"/>
    <property type="evidence" value="ECO:0007669"/>
    <property type="project" value="UniProtKB-UniRule"/>
</dbReference>
<dbReference type="Gene3D" id="3.20.20.10">
    <property type="entry name" value="Alanine racemase"/>
    <property type="match status" value="1"/>
</dbReference>
<dbReference type="AlphaFoldDB" id="A0A067MPN9"/>
<dbReference type="Proteomes" id="UP000027195">
    <property type="component" value="Unassembled WGS sequence"/>
</dbReference>
<comment type="function">
    <text evidence="2">Pyridoxal 5'-phosphate (PLP)-binding protein, which may be involved in intracellular homeostatic regulation of pyridoxal 5'-phosphate (PLP), the active form of vitamin B6.</text>
</comment>
<dbReference type="SUPFAM" id="SSF51419">
    <property type="entry name" value="PLP-binding barrel"/>
    <property type="match status" value="1"/>
</dbReference>
<dbReference type="HAMAP" id="MF_02087">
    <property type="entry name" value="PLP_homeostasis"/>
    <property type="match status" value="1"/>
</dbReference>
<dbReference type="CDD" id="cd06822">
    <property type="entry name" value="PLPDE_III_YBL036c_euk"/>
    <property type="match status" value="1"/>
</dbReference>
<sequence>MIFASTRRELTALVRSTFHQTIAQRLMASTSYPRPTAERASELAANLADIRSRVQQAAKGANFSPILVAVSKYKPAEDVMGCYEDGQRDFGENYAGELAEKAAALPADIRWHFIGTLQSNKCKPLAAIPNLYAIQTLDSAKKATALDRALPPTRTEPLNVFIQVNTSAEDSKSGLVPLLSSPEDDATTSSEVVSLARHIVKECPRLRLKGLMTIGSIDASVSDGPNQDFERLVRTRDTLKDVLAKDGFEDRLELSMGMSADFEDAIRAGSGYVRVGTSVFGARKKA</sequence>
<keyword evidence="1 2" id="KW-0663">Pyridoxal phosphate</keyword>
<dbReference type="HOGENOM" id="CLU_059988_2_0_1"/>
<evidence type="ECO:0000313" key="6">
    <source>
        <dbReference type="Proteomes" id="UP000027195"/>
    </source>
</evidence>
<protein>
    <recommendedName>
        <fullName evidence="2">Pyridoxal phosphate homeostasis protein</fullName>
        <shortName evidence="2">PLP homeostasis protein</shortName>
    </recommendedName>
</protein>
<gene>
    <name evidence="5" type="ORF">BOTBODRAFT_33569</name>
</gene>
<dbReference type="InterPro" id="IPR011078">
    <property type="entry name" value="PyrdxlP_homeostasis"/>
</dbReference>
<evidence type="ECO:0000256" key="3">
    <source>
        <dbReference type="RuleBase" id="RU004514"/>
    </source>
</evidence>
<evidence type="ECO:0000259" key="4">
    <source>
        <dbReference type="Pfam" id="PF01168"/>
    </source>
</evidence>
<dbReference type="PROSITE" id="PS01211">
    <property type="entry name" value="UPF0001"/>
    <property type="match status" value="1"/>
</dbReference>
<comment type="similarity">
    <text evidence="2 3">Belongs to the pyridoxal phosphate-binding protein YggS/PROSC family.</text>
</comment>